<keyword evidence="1" id="KW-1133">Transmembrane helix</keyword>
<sequence>MRNITLLLFVTTITTPIFTQHDHYDYDINKDHDLGLRRAALPIAFGAIITGFALYTINNNNNSSRYLYNAGMFNADVAQLQEMKENDIISEKDFSKERKQYASYIGNKIIGESPEEREDIFAAIVALYDLKSDNTLTETEFENKKRRLLKLL</sequence>
<reference evidence="2" key="1">
    <citation type="submission" date="2018-05" db="EMBL/GenBank/DDBJ databases">
        <authorList>
            <person name="Lanie J.A."/>
            <person name="Ng W.-L."/>
            <person name="Kazmierczak K.M."/>
            <person name="Andrzejewski T.M."/>
            <person name="Davidsen T.M."/>
            <person name="Wayne K.J."/>
            <person name="Tettelin H."/>
            <person name="Glass J.I."/>
            <person name="Rusch D."/>
            <person name="Podicherti R."/>
            <person name="Tsui H.-C.T."/>
            <person name="Winkler M.E."/>
        </authorList>
    </citation>
    <scope>NUCLEOTIDE SEQUENCE</scope>
</reference>
<keyword evidence="1" id="KW-0472">Membrane</keyword>
<proteinExistence type="predicted"/>
<keyword evidence="1" id="KW-0812">Transmembrane</keyword>
<dbReference type="AlphaFoldDB" id="A0A381XR76"/>
<evidence type="ECO:0000313" key="2">
    <source>
        <dbReference type="EMBL" id="SVA66743.1"/>
    </source>
</evidence>
<organism evidence="2">
    <name type="scientific">marine metagenome</name>
    <dbReference type="NCBI Taxonomy" id="408172"/>
    <lineage>
        <taxon>unclassified sequences</taxon>
        <taxon>metagenomes</taxon>
        <taxon>ecological metagenomes</taxon>
    </lineage>
</organism>
<protein>
    <submittedName>
        <fullName evidence="2">Uncharacterized protein</fullName>
    </submittedName>
</protein>
<name>A0A381XR76_9ZZZZ</name>
<dbReference type="EMBL" id="UINC01015937">
    <property type="protein sequence ID" value="SVA66743.1"/>
    <property type="molecule type" value="Genomic_DNA"/>
</dbReference>
<feature type="transmembrane region" description="Helical" evidence="1">
    <location>
        <begin position="39"/>
        <end position="57"/>
    </location>
</feature>
<gene>
    <name evidence="2" type="ORF">METZ01_LOCUS119597</name>
</gene>
<accession>A0A381XR76</accession>
<evidence type="ECO:0000256" key="1">
    <source>
        <dbReference type="SAM" id="Phobius"/>
    </source>
</evidence>